<dbReference type="SUPFAM" id="SSF54593">
    <property type="entry name" value="Glyoxalase/Bleomycin resistance protein/Dihydroxybiphenyl dioxygenase"/>
    <property type="match status" value="2"/>
</dbReference>
<keyword evidence="3" id="KW-1185">Reference proteome</keyword>
<sequence length="262" mass="27700">MLGTDFTHGSPCWIDLGSPDTDRAAAFYGAVFGWRFVPAGSEAGGYGFFQKDGGTVAALGPLTEEGARSAWTVYFRTDDARATADAVERGGGTVRAAPMDIPGGGRITQLTDRQGARFAALQPGGTPGGGLERTSEDDTLVWVELHVPDPEAGIAFYRDLFGWRSQEMQAPGMTYRVLSLRDGDQQATSFGGVAPLQEGGLEPGWVPYFAVADADETARRAERNGGSVPMPATDVPGVGRIAWLADTSGAIFAVLKPNPRQE</sequence>
<dbReference type="Proteomes" id="UP000641386">
    <property type="component" value="Unassembled WGS sequence"/>
</dbReference>
<evidence type="ECO:0000313" key="2">
    <source>
        <dbReference type="EMBL" id="GHE77045.1"/>
    </source>
</evidence>
<name>A0A918ZY86_9ACTN</name>
<proteinExistence type="predicted"/>
<dbReference type="PROSITE" id="PS51819">
    <property type="entry name" value="VOC"/>
    <property type="match status" value="2"/>
</dbReference>
<accession>A0A918ZY86</accession>
<comment type="caution">
    <text evidence="2">The sequence shown here is derived from an EMBL/GenBank/DDBJ whole genome shotgun (WGS) entry which is preliminary data.</text>
</comment>
<evidence type="ECO:0000313" key="3">
    <source>
        <dbReference type="Proteomes" id="UP000641386"/>
    </source>
</evidence>
<dbReference type="InterPro" id="IPR029068">
    <property type="entry name" value="Glyas_Bleomycin-R_OHBP_Dase"/>
</dbReference>
<dbReference type="InterPro" id="IPR004360">
    <property type="entry name" value="Glyas_Fos-R_dOase_dom"/>
</dbReference>
<gene>
    <name evidence="2" type="ORF">GCM10014715_35120</name>
</gene>
<dbReference type="PANTHER" id="PTHR33993:SF10">
    <property type="entry name" value="CONSERVED PROTEIN"/>
    <property type="match status" value="1"/>
</dbReference>
<dbReference type="CDD" id="cd07247">
    <property type="entry name" value="SgaA_N_like"/>
    <property type="match status" value="2"/>
</dbReference>
<dbReference type="RefSeq" id="WP_189901318.1">
    <property type="nucleotide sequence ID" value="NZ_BNBC01000015.1"/>
</dbReference>
<dbReference type="EMBL" id="BNBC01000015">
    <property type="protein sequence ID" value="GHE77045.1"/>
    <property type="molecule type" value="Genomic_DNA"/>
</dbReference>
<reference evidence="2" key="2">
    <citation type="submission" date="2020-09" db="EMBL/GenBank/DDBJ databases">
        <authorList>
            <person name="Sun Q."/>
            <person name="Ohkuma M."/>
        </authorList>
    </citation>
    <scope>NUCLEOTIDE SEQUENCE</scope>
    <source>
        <strain evidence="2">JCM 3302</strain>
    </source>
</reference>
<reference evidence="2" key="1">
    <citation type="journal article" date="2014" name="Int. J. Syst. Evol. Microbiol.">
        <title>Complete genome sequence of Corynebacterium casei LMG S-19264T (=DSM 44701T), isolated from a smear-ripened cheese.</title>
        <authorList>
            <consortium name="US DOE Joint Genome Institute (JGI-PGF)"/>
            <person name="Walter F."/>
            <person name="Albersmeier A."/>
            <person name="Kalinowski J."/>
            <person name="Ruckert C."/>
        </authorList>
    </citation>
    <scope>NUCLEOTIDE SEQUENCE</scope>
    <source>
        <strain evidence="2">JCM 3302</strain>
    </source>
</reference>
<feature type="domain" description="VOC" evidence="1">
    <location>
        <begin position="10"/>
        <end position="123"/>
    </location>
</feature>
<dbReference type="InterPro" id="IPR037523">
    <property type="entry name" value="VOC_core"/>
</dbReference>
<dbReference type="PANTHER" id="PTHR33993">
    <property type="entry name" value="GLYOXALASE-RELATED"/>
    <property type="match status" value="1"/>
</dbReference>
<feature type="domain" description="VOC" evidence="1">
    <location>
        <begin position="139"/>
        <end position="257"/>
    </location>
</feature>
<dbReference type="Gene3D" id="3.10.180.10">
    <property type="entry name" value="2,3-Dihydroxybiphenyl 1,2-Dioxygenase, domain 1"/>
    <property type="match status" value="2"/>
</dbReference>
<dbReference type="InterPro" id="IPR052164">
    <property type="entry name" value="Anthracycline_SecMetBiosynth"/>
</dbReference>
<dbReference type="Pfam" id="PF00903">
    <property type="entry name" value="Glyoxalase"/>
    <property type="match status" value="2"/>
</dbReference>
<evidence type="ECO:0000259" key="1">
    <source>
        <dbReference type="PROSITE" id="PS51819"/>
    </source>
</evidence>
<organism evidence="2 3">
    <name type="scientific">Streptomyces spiralis</name>
    <dbReference type="NCBI Taxonomy" id="66376"/>
    <lineage>
        <taxon>Bacteria</taxon>
        <taxon>Bacillati</taxon>
        <taxon>Actinomycetota</taxon>
        <taxon>Actinomycetes</taxon>
        <taxon>Kitasatosporales</taxon>
        <taxon>Streptomycetaceae</taxon>
        <taxon>Streptomyces</taxon>
    </lineage>
</organism>
<protein>
    <submittedName>
        <fullName evidence="2">Hydroxylase</fullName>
    </submittedName>
</protein>
<dbReference type="AlphaFoldDB" id="A0A918ZY86"/>